<accession>A0A5R8K950</accession>
<proteinExistence type="predicted"/>
<dbReference type="GO" id="GO:0016740">
    <property type="term" value="F:transferase activity"/>
    <property type="evidence" value="ECO:0007669"/>
    <property type="project" value="InterPro"/>
</dbReference>
<feature type="domain" description="L,D-TPase catalytic" evidence="1">
    <location>
        <begin position="78"/>
        <end position="234"/>
    </location>
</feature>
<name>A0A5R8K950_9BACT</name>
<reference evidence="2 3" key="1">
    <citation type="submission" date="2019-05" db="EMBL/GenBank/DDBJ databases">
        <title>Verrucobacter flavum gen. nov., sp. nov. a new member of the family Verrucomicrobiaceae.</title>
        <authorList>
            <person name="Szuroczki S."/>
            <person name="Abbaszade G."/>
            <person name="Szabo A."/>
            <person name="Felfoldi T."/>
            <person name="Schumann P."/>
            <person name="Boka K."/>
            <person name="Keki Z."/>
            <person name="Toumi M."/>
            <person name="Toth E."/>
        </authorList>
    </citation>
    <scope>NUCLEOTIDE SEQUENCE [LARGE SCALE GENOMIC DNA]</scope>
    <source>
        <strain evidence="2 3">MG-N-17</strain>
    </source>
</reference>
<gene>
    <name evidence="2" type="ORF">FEM03_20485</name>
</gene>
<dbReference type="OrthoDB" id="186490at2"/>
<dbReference type="Pfam" id="PF03734">
    <property type="entry name" value="YkuD"/>
    <property type="match status" value="1"/>
</dbReference>
<keyword evidence="3" id="KW-1185">Reference proteome</keyword>
<evidence type="ECO:0000313" key="3">
    <source>
        <dbReference type="Proteomes" id="UP000306196"/>
    </source>
</evidence>
<dbReference type="InterPro" id="IPR005490">
    <property type="entry name" value="LD_TPept_cat_dom"/>
</dbReference>
<evidence type="ECO:0000259" key="1">
    <source>
        <dbReference type="Pfam" id="PF03734"/>
    </source>
</evidence>
<dbReference type="PANTHER" id="PTHR38589">
    <property type="entry name" value="BLR0621 PROTEIN"/>
    <property type="match status" value="1"/>
</dbReference>
<dbReference type="EMBL" id="VAUV01000018">
    <property type="protein sequence ID" value="TLD68854.1"/>
    <property type="molecule type" value="Genomic_DNA"/>
</dbReference>
<protein>
    <recommendedName>
        <fullName evidence="1">L,D-TPase catalytic domain-containing protein</fullName>
    </recommendedName>
</protein>
<dbReference type="PANTHER" id="PTHR38589:SF1">
    <property type="entry name" value="BLR0621 PROTEIN"/>
    <property type="match status" value="1"/>
</dbReference>
<sequence length="257" mass="29480">MAPHCNHMIRTKILSIIIAFTFSVIALQTFAQVPDNARQLITATAPSWDSHRAVLRCWERSGPNAPWQPAVANNSGWPVLLGRKGMAWGRGVFTPTRPDIPWKVENDGKAPAGIFELGRIYGEQPQLPQGSAWPYLQIGRWDAWVDNPKLREYNQHVRVNPNNVPPWFESQRMRLGDSAYKWLVEIRHNSNPIAAGYGSAIFFHVRRGPDRPSSGCTTMEVGNLERMIRWLRVDKQPYYVLLPQSEYDKLRQSWRLP</sequence>
<organism evidence="2 3">
    <name type="scientific">Phragmitibacter flavus</name>
    <dbReference type="NCBI Taxonomy" id="2576071"/>
    <lineage>
        <taxon>Bacteria</taxon>
        <taxon>Pseudomonadati</taxon>
        <taxon>Verrucomicrobiota</taxon>
        <taxon>Verrucomicrobiia</taxon>
        <taxon>Verrucomicrobiales</taxon>
        <taxon>Verrucomicrobiaceae</taxon>
        <taxon>Phragmitibacter</taxon>
    </lineage>
</organism>
<dbReference type="Proteomes" id="UP000306196">
    <property type="component" value="Unassembled WGS sequence"/>
</dbReference>
<comment type="caution">
    <text evidence="2">The sequence shown here is derived from an EMBL/GenBank/DDBJ whole genome shotgun (WGS) entry which is preliminary data.</text>
</comment>
<dbReference type="AlphaFoldDB" id="A0A5R8K950"/>
<evidence type="ECO:0000313" key="2">
    <source>
        <dbReference type="EMBL" id="TLD68854.1"/>
    </source>
</evidence>